<protein>
    <recommendedName>
        <fullName evidence="5">Small ribosomal subunit protein bS20</fullName>
    </recommendedName>
    <alternativeName>
        <fullName evidence="6">30S ribosomal protein S20</fullName>
    </alternativeName>
</protein>
<evidence type="ECO:0000256" key="3">
    <source>
        <dbReference type="ARBA" id="ARBA00022980"/>
    </source>
</evidence>
<dbReference type="GO" id="GO:0005840">
    <property type="term" value="C:ribosome"/>
    <property type="evidence" value="ECO:0007669"/>
    <property type="project" value="UniProtKB-KW"/>
</dbReference>
<evidence type="ECO:0000256" key="1">
    <source>
        <dbReference type="ARBA" id="ARBA00022730"/>
    </source>
</evidence>
<gene>
    <name evidence="7" type="ORF">COY32_02400</name>
</gene>
<evidence type="ECO:0000256" key="5">
    <source>
        <dbReference type="ARBA" id="ARBA00035136"/>
    </source>
</evidence>
<dbReference type="GO" id="GO:0003735">
    <property type="term" value="F:structural constituent of ribosome"/>
    <property type="evidence" value="ECO:0007669"/>
    <property type="project" value="InterPro"/>
</dbReference>
<comment type="caution">
    <text evidence="7">The sequence shown here is derived from an EMBL/GenBank/DDBJ whole genome shotgun (WGS) entry which is preliminary data.</text>
</comment>
<dbReference type="Gene3D" id="1.20.58.110">
    <property type="entry name" value="Ribosomal protein S20"/>
    <property type="match status" value="1"/>
</dbReference>
<dbReference type="EMBL" id="PFNL01000068">
    <property type="protein sequence ID" value="PIZ47014.1"/>
    <property type="molecule type" value="Genomic_DNA"/>
</dbReference>
<organism evidence="7 8">
    <name type="scientific">candidate division WWE3 bacterium CG_4_10_14_0_2_um_filter_41_14</name>
    <dbReference type="NCBI Taxonomy" id="1975072"/>
    <lineage>
        <taxon>Bacteria</taxon>
        <taxon>Katanobacteria</taxon>
    </lineage>
</organism>
<name>A0A2M7TKU5_UNCKA</name>
<dbReference type="GO" id="GO:0019843">
    <property type="term" value="F:rRNA binding"/>
    <property type="evidence" value="ECO:0007669"/>
    <property type="project" value="UniProtKB-KW"/>
</dbReference>
<dbReference type="GO" id="GO:0006412">
    <property type="term" value="P:translation"/>
    <property type="evidence" value="ECO:0007669"/>
    <property type="project" value="InterPro"/>
</dbReference>
<dbReference type="NCBIfam" id="TIGR00029">
    <property type="entry name" value="S20"/>
    <property type="match status" value="1"/>
</dbReference>
<evidence type="ECO:0000256" key="6">
    <source>
        <dbReference type="ARBA" id="ARBA00035343"/>
    </source>
</evidence>
<keyword evidence="2" id="KW-0694">RNA-binding</keyword>
<dbReference type="SUPFAM" id="SSF46992">
    <property type="entry name" value="Ribosomal protein S20"/>
    <property type="match status" value="1"/>
</dbReference>
<evidence type="ECO:0000256" key="2">
    <source>
        <dbReference type="ARBA" id="ARBA00022884"/>
    </source>
</evidence>
<proteinExistence type="predicted"/>
<sequence>MANTTSAKRTIPKQERKRVINLRARRSLKTSLTDFVSDPKVESIAKTTKAIDIAAKKGIIHKNKANRLKSQVHKRVS</sequence>
<keyword evidence="3 7" id="KW-0689">Ribosomal protein</keyword>
<evidence type="ECO:0000313" key="8">
    <source>
        <dbReference type="Proteomes" id="UP000228920"/>
    </source>
</evidence>
<evidence type="ECO:0000313" key="7">
    <source>
        <dbReference type="EMBL" id="PIZ47014.1"/>
    </source>
</evidence>
<accession>A0A2M7TKU5</accession>
<dbReference type="GO" id="GO:1990904">
    <property type="term" value="C:ribonucleoprotein complex"/>
    <property type="evidence" value="ECO:0007669"/>
    <property type="project" value="UniProtKB-KW"/>
</dbReference>
<dbReference type="AlphaFoldDB" id="A0A2M7TKU5"/>
<keyword evidence="1" id="KW-0699">rRNA-binding</keyword>
<keyword evidence="4" id="KW-0687">Ribonucleoprotein</keyword>
<dbReference type="InterPro" id="IPR036510">
    <property type="entry name" value="Ribosomal_bS20_sf"/>
</dbReference>
<reference evidence="8" key="1">
    <citation type="submission" date="2017-09" db="EMBL/GenBank/DDBJ databases">
        <title>Depth-based differentiation of microbial function through sediment-hosted aquifers and enrichment of novel symbionts in the deep terrestrial subsurface.</title>
        <authorList>
            <person name="Probst A.J."/>
            <person name="Ladd B."/>
            <person name="Jarett J.K."/>
            <person name="Geller-Mcgrath D.E."/>
            <person name="Sieber C.M.K."/>
            <person name="Emerson J.B."/>
            <person name="Anantharaman K."/>
            <person name="Thomas B.C."/>
            <person name="Malmstrom R."/>
            <person name="Stieglmeier M."/>
            <person name="Klingl A."/>
            <person name="Woyke T."/>
            <person name="Ryan C.M."/>
            <person name="Banfield J.F."/>
        </authorList>
    </citation>
    <scope>NUCLEOTIDE SEQUENCE [LARGE SCALE GENOMIC DNA]</scope>
</reference>
<dbReference type="InterPro" id="IPR002583">
    <property type="entry name" value="Ribosomal_bS20"/>
</dbReference>
<evidence type="ECO:0000256" key="4">
    <source>
        <dbReference type="ARBA" id="ARBA00023274"/>
    </source>
</evidence>
<dbReference type="Pfam" id="PF01649">
    <property type="entry name" value="Ribosomal_S20p"/>
    <property type="match status" value="1"/>
</dbReference>
<dbReference type="Proteomes" id="UP000228920">
    <property type="component" value="Unassembled WGS sequence"/>
</dbReference>